<protein>
    <recommendedName>
        <fullName evidence="1">Tail specific protease domain-containing protein</fullName>
    </recommendedName>
</protein>
<dbReference type="STRING" id="1048983.EL17_21525"/>
<organism evidence="2 3">
    <name type="scientific">Anditalea andensis</name>
    <dbReference type="NCBI Taxonomy" id="1048983"/>
    <lineage>
        <taxon>Bacteria</taxon>
        <taxon>Pseudomonadati</taxon>
        <taxon>Bacteroidota</taxon>
        <taxon>Cytophagia</taxon>
        <taxon>Cytophagales</taxon>
        <taxon>Cytophagaceae</taxon>
        <taxon>Anditalea</taxon>
    </lineage>
</organism>
<feature type="domain" description="Tail specific protease" evidence="1">
    <location>
        <begin position="104"/>
        <end position="300"/>
    </location>
</feature>
<accession>A0A074KVX7</accession>
<keyword evidence="3" id="KW-1185">Reference proteome</keyword>
<dbReference type="Gene3D" id="3.30.750.44">
    <property type="match status" value="1"/>
</dbReference>
<dbReference type="EMBL" id="JMIH01000039">
    <property type="protein sequence ID" value="KEO71768.1"/>
    <property type="molecule type" value="Genomic_DNA"/>
</dbReference>
<dbReference type="PANTHER" id="PTHR11261">
    <property type="entry name" value="INTERPHOTORECEPTOR RETINOID-BINDING PROTEIN"/>
    <property type="match status" value="1"/>
</dbReference>
<dbReference type="AlphaFoldDB" id="A0A074KVX7"/>
<name>A0A074KVX7_9BACT</name>
<gene>
    <name evidence="2" type="ORF">EL17_21525</name>
</gene>
<sequence length="322" mass="36772">MLSACENIFFESDYASSDPFVNFDYLWNEIDRKYSYFELKEVDWDEIRIRYRAQLSPDMTEEALFDVMAAMMNELRDDHSNLISPFNISRYNLPLKERKQFFSRTVEEFYIPNAHITGPFYHDFIAGGTVGYIRYSSFLNNLDPRSLDHVLTRYRDTQGLILDLRENGGGAISNIPIMLERFTFRRIHAASAITRNGPLRSDFGPPEPFFIGAHRGIQYFKPVMVLIDRGSYSATTFFALLTKYISTLTLVGDYTGGGGGLPNGGQLPNGWTYRFSVSQILDLGGNNYAEQGVPPDIFAEFDWSDLSKDEIIIRALEELGVL</sequence>
<dbReference type="Pfam" id="PF14684">
    <property type="entry name" value="Tricorn_C1"/>
    <property type="match status" value="1"/>
</dbReference>
<dbReference type="InterPro" id="IPR028204">
    <property type="entry name" value="Tricorn_C1"/>
</dbReference>
<reference evidence="2 3" key="1">
    <citation type="submission" date="2014-04" db="EMBL/GenBank/DDBJ databases">
        <title>Characterization and application of a salt tolerant electro-active bacterium.</title>
        <authorList>
            <person name="Yang L."/>
            <person name="Wei S."/>
            <person name="Tay Q.X.M."/>
        </authorList>
    </citation>
    <scope>NUCLEOTIDE SEQUENCE [LARGE SCALE GENOMIC DNA]</scope>
    <source>
        <strain evidence="2 3">LY1</strain>
    </source>
</reference>
<dbReference type="Pfam" id="PF03572">
    <property type="entry name" value="Peptidase_S41"/>
    <property type="match status" value="1"/>
</dbReference>
<evidence type="ECO:0000313" key="3">
    <source>
        <dbReference type="Proteomes" id="UP000027821"/>
    </source>
</evidence>
<evidence type="ECO:0000259" key="1">
    <source>
        <dbReference type="SMART" id="SM00245"/>
    </source>
</evidence>
<dbReference type="SMART" id="SM00245">
    <property type="entry name" value="TSPc"/>
    <property type="match status" value="1"/>
</dbReference>
<dbReference type="GO" id="GO:0006508">
    <property type="term" value="P:proteolysis"/>
    <property type="evidence" value="ECO:0007669"/>
    <property type="project" value="InterPro"/>
</dbReference>
<dbReference type="eggNOG" id="COG0793">
    <property type="taxonomic scope" value="Bacteria"/>
</dbReference>
<dbReference type="Gene3D" id="3.90.226.10">
    <property type="entry name" value="2-enoyl-CoA Hydratase, Chain A, domain 1"/>
    <property type="match status" value="1"/>
</dbReference>
<proteinExistence type="predicted"/>
<dbReference type="InterPro" id="IPR029045">
    <property type="entry name" value="ClpP/crotonase-like_dom_sf"/>
</dbReference>
<dbReference type="Proteomes" id="UP000027821">
    <property type="component" value="Unassembled WGS sequence"/>
</dbReference>
<dbReference type="InterPro" id="IPR005151">
    <property type="entry name" value="Tail-specific_protease"/>
</dbReference>
<evidence type="ECO:0000313" key="2">
    <source>
        <dbReference type="EMBL" id="KEO71768.1"/>
    </source>
</evidence>
<dbReference type="GO" id="GO:0008236">
    <property type="term" value="F:serine-type peptidase activity"/>
    <property type="evidence" value="ECO:0007669"/>
    <property type="project" value="InterPro"/>
</dbReference>
<comment type="caution">
    <text evidence="2">The sequence shown here is derived from an EMBL/GenBank/DDBJ whole genome shotgun (WGS) entry which is preliminary data.</text>
</comment>
<dbReference type="SUPFAM" id="SSF52096">
    <property type="entry name" value="ClpP/crotonase"/>
    <property type="match status" value="1"/>
</dbReference>
<dbReference type="CDD" id="cd07563">
    <property type="entry name" value="Peptidase_S41_IRBP"/>
    <property type="match status" value="1"/>
</dbReference>
<dbReference type="PANTHER" id="PTHR11261:SF3">
    <property type="entry name" value="RETINOL-BINDING PROTEIN 3"/>
    <property type="match status" value="1"/>
</dbReference>